<keyword evidence="3" id="KW-0285">Flavoprotein</keyword>
<dbReference type="InterPro" id="IPR023753">
    <property type="entry name" value="FAD/NAD-binding_dom"/>
</dbReference>
<evidence type="ECO:0000256" key="5">
    <source>
        <dbReference type="ARBA" id="ARBA00023002"/>
    </source>
</evidence>
<dbReference type="OrthoDB" id="9781621at2"/>
<proteinExistence type="inferred from homology"/>
<keyword evidence="4" id="KW-0274">FAD</keyword>
<dbReference type="GO" id="GO:0019646">
    <property type="term" value="P:aerobic electron transport chain"/>
    <property type="evidence" value="ECO:0007669"/>
    <property type="project" value="TreeGrafter"/>
</dbReference>
<evidence type="ECO:0000256" key="2">
    <source>
        <dbReference type="ARBA" id="ARBA00005272"/>
    </source>
</evidence>
<dbReference type="InterPro" id="IPR051169">
    <property type="entry name" value="NADH-Q_oxidoreductase"/>
</dbReference>
<dbReference type="STRING" id="1777141.AWB80_01228"/>
<dbReference type="GO" id="GO:0003955">
    <property type="term" value="F:NAD(P)H dehydrogenase (quinone) activity"/>
    <property type="evidence" value="ECO:0007669"/>
    <property type="project" value="TreeGrafter"/>
</dbReference>
<dbReference type="PRINTS" id="PR00411">
    <property type="entry name" value="PNDRDTASEI"/>
</dbReference>
<dbReference type="PRINTS" id="PR00368">
    <property type="entry name" value="FADPNR"/>
</dbReference>
<evidence type="ECO:0000313" key="8">
    <source>
        <dbReference type="Proteomes" id="UP000054911"/>
    </source>
</evidence>
<keyword evidence="5" id="KW-0560">Oxidoreductase</keyword>
<evidence type="ECO:0000259" key="6">
    <source>
        <dbReference type="Pfam" id="PF07992"/>
    </source>
</evidence>
<evidence type="ECO:0000313" key="7">
    <source>
        <dbReference type="EMBL" id="SAK48490.1"/>
    </source>
</evidence>
<comment type="cofactor">
    <cofactor evidence="1">
        <name>FAD</name>
        <dbReference type="ChEBI" id="CHEBI:57692"/>
    </cofactor>
</comment>
<gene>
    <name evidence="7" type="ORF">AWB80_01228</name>
</gene>
<comment type="similarity">
    <text evidence="2">Belongs to the NADH dehydrogenase family.</text>
</comment>
<organism evidence="7 8">
    <name type="scientific">Caballeronia pedi</name>
    <dbReference type="NCBI Taxonomy" id="1777141"/>
    <lineage>
        <taxon>Bacteria</taxon>
        <taxon>Pseudomonadati</taxon>
        <taxon>Pseudomonadota</taxon>
        <taxon>Betaproteobacteria</taxon>
        <taxon>Burkholderiales</taxon>
        <taxon>Burkholderiaceae</taxon>
        <taxon>Caballeronia</taxon>
    </lineage>
</organism>
<evidence type="ECO:0000256" key="1">
    <source>
        <dbReference type="ARBA" id="ARBA00001974"/>
    </source>
</evidence>
<accession>A0A157ZSM3</accession>
<dbReference type="Pfam" id="PF07992">
    <property type="entry name" value="Pyr_redox_2"/>
    <property type="match status" value="1"/>
</dbReference>
<dbReference type="EMBL" id="FCOE02000003">
    <property type="protein sequence ID" value="SAK48490.1"/>
    <property type="molecule type" value="Genomic_DNA"/>
</dbReference>
<dbReference type="PANTHER" id="PTHR42913:SF3">
    <property type="entry name" value="64 KDA MITOCHONDRIAL NADH DEHYDROGENASE (EUROFUNG)"/>
    <property type="match status" value="1"/>
</dbReference>
<evidence type="ECO:0000256" key="3">
    <source>
        <dbReference type="ARBA" id="ARBA00022630"/>
    </source>
</evidence>
<comment type="caution">
    <text evidence="7">The sequence shown here is derived from an EMBL/GenBank/DDBJ whole genome shotgun (WGS) entry which is preliminary data.</text>
</comment>
<reference evidence="7" key="1">
    <citation type="submission" date="2016-01" db="EMBL/GenBank/DDBJ databases">
        <authorList>
            <person name="Peeters C."/>
        </authorList>
    </citation>
    <scope>NUCLEOTIDE SEQUENCE [LARGE SCALE GENOMIC DNA]</scope>
    <source>
        <strain evidence="7">LMG 29323</strain>
    </source>
</reference>
<dbReference type="SUPFAM" id="SSF51905">
    <property type="entry name" value="FAD/NAD(P)-binding domain"/>
    <property type="match status" value="2"/>
</dbReference>
<dbReference type="RefSeq" id="WP_061173768.1">
    <property type="nucleotide sequence ID" value="NZ_FCOE02000003.1"/>
</dbReference>
<dbReference type="InterPro" id="IPR036188">
    <property type="entry name" value="FAD/NAD-bd_sf"/>
</dbReference>
<dbReference type="AlphaFoldDB" id="A0A157ZSM3"/>
<keyword evidence="8" id="KW-1185">Reference proteome</keyword>
<sequence>MHRIVIVGGGAGGLELATRLGGSLGKAGCAQVTLVDRWPTHVWKPLLHEVATGSLDTHAHQITYAAHAHWHHFSFVQGEMKGVERGARQVRIGAVVDAEDGGTEVLPARNIEYDTLVLALGSRTHFFGVPGAEENAITLDSLEQAERLRKRLLQACVRKQAMREGGKCEPVQLAIIGAGATGVELAAELRRMEATFRQFGVLSPDGHTSMRITLLEAGSRILPALTEKVSVSTHASLEGLGVSISVSDSVTRVGPQSVETKSGHVVPADITIWAAGIKAPEVLASLDGVSVNKINQIKVSSSLQSESDENIFALGDCASCSWTSERMVPPRAQAAHQQAIFLHKALIARIEGRPIGSFQYKDHGSLISLGSSTAVGNLAGIAPSRSIFVEGLIAKAMYAALYRKHLMAVSGLRCMLVALIASGLRRVGAPRVKLH</sequence>
<evidence type="ECO:0000256" key="4">
    <source>
        <dbReference type="ARBA" id="ARBA00022827"/>
    </source>
</evidence>
<protein>
    <submittedName>
        <fullName evidence="7">NADH dehydrogenase</fullName>
    </submittedName>
</protein>
<dbReference type="Proteomes" id="UP000054911">
    <property type="component" value="Unassembled WGS sequence"/>
</dbReference>
<dbReference type="Gene3D" id="3.50.50.100">
    <property type="match status" value="1"/>
</dbReference>
<dbReference type="PANTHER" id="PTHR42913">
    <property type="entry name" value="APOPTOSIS-INDUCING FACTOR 1"/>
    <property type="match status" value="1"/>
</dbReference>
<name>A0A157ZSM3_9BURK</name>
<feature type="domain" description="FAD/NAD(P)-binding" evidence="6">
    <location>
        <begin position="3"/>
        <end position="339"/>
    </location>
</feature>